<evidence type="ECO:0000313" key="5">
    <source>
        <dbReference type="Proteomes" id="UP000019184"/>
    </source>
</evidence>
<dbReference type="RefSeq" id="WP_034435576.1">
    <property type="nucleotide sequence ID" value="NZ_CBTK010000280.1"/>
</dbReference>
<dbReference type="OrthoDB" id="5825004at2"/>
<keyword evidence="1 2" id="KW-0597">Phosphoprotein</keyword>
<dbReference type="Proteomes" id="UP000019184">
    <property type="component" value="Unassembled WGS sequence"/>
</dbReference>
<sequence>MAKILIIEDDDPFREMLAEMLDQVGHQVEMAANGILGMERFRSGEPDLVITDILMPEKDGIETIIEMKRERDSIKIIAMSGGRRAITPQFNLDSAALIGVQQTLTKPFTRQQLLQAIEDTLEGVAPASRR</sequence>
<dbReference type="InterPro" id="IPR001789">
    <property type="entry name" value="Sig_transdc_resp-reg_receiver"/>
</dbReference>
<dbReference type="PROSITE" id="PS50110">
    <property type="entry name" value="RESPONSE_REGULATORY"/>
    <property type="match status" value="1"/>
</dbReference>
<dbReference type="Pfam" id="PF00072">
    <property type="entry name" value="Response_reg"/>
    <property type="match status" value="1"/>
</dbReference>
<accession>A0A7U7GEM4</accession>
<dbReference type="PANTHER" id="PTHR44591">
    <property type="entry name" value="STRESS RESPONSE REGULATOR PROTEIN 1"/>
    <property type="match status" value="1"/>
</dbReference>
<feature type="modified residue" description="4-aspartylphosphate" evidence="2">
    <location>
        <position position="52"/>
    </location>
</feature>
<evidence type="ECO:0000256" key="2">
    <source>
        <dbReference type="PROSITE-ProRule" id="PRU00169"/>
    </source>
</evidence>
<gene>
    <name evidence="4" type="ORF">BN874_630010</name>
</gene>
<protein>
    <submittedName>
        <fullName evidence="4">Response regulator receiver protein</fullName>
    </submittedName>
</protein>
<reference evidence="4 5" key="1">
    <citation type="journal article" date="2014" name="ISME J.">
        <title>Candidatus Competibacter-lineage genomes retrieved from metagenomes reveal functional metabolic diversity.</title>
        <authorList>
            <person name="McIlroy S.J."/>
            <person name="Albertsen M."/>
            <person name="Andresen E.K."/>
            <person name="Saunders A.M."/>
            <person name="Kristiansen R."/>
            <person name="Stokholm-Bjerregaard M."/>
            <person name="Nielsen K.L."/>
            <person name="Nielsen P.H."/>
        </authorList>
    </citation>
    <scope>NUCLEOTIDE SEQUENCE [LARGE SCALE GENOMIC DNA]</scope>
    <source>
        <strain evidence="4 5">Run_B_J11</strain>
    </source>
</reference>
<name>A0A7U7GEM4_9GAMM</name>
<evidence type="ECO:0000313" key="4">
    <source>
        <dbReference type="EMBL" id="CDH46864.1"/>
    </source>
</evidence>
<dbReference type="SMART" id="SM00448">
    <property type="entry name" value="REC"/>
    <property type="match status" value="1"/>
</dbReference>
<dbReference type="Gene3D" id="3.40.50.2300">
    <property type="match status" value="1"/>
</dbReference>
<dbReference type="InterPro" id="IPR011006">
    <property type="entry name" value="CheY-like_superfamily"/>
</dbReference>
<dbReference type="EMBL" id="CBTK010000280">
    <property type="protein sequence ID" value="CDH46864.1"/>
    <property type="molecule type" value="Genomic_DNA"/>
</dbReference>
<comment type="caution">
    <text evidence="4">The sequence shown here is derived from an EMBL/GenBank/DDBJ whole genome shotgun (WGS) entry which is preliminary data.</text>
</comment>
<dbReference type="AlphaFoldDB" id="A0A7U7GEM4"/>
<organism evidence="4 5">
    <name type="scientific">Candidatus Contendobacter odensis Run_B_J11</name>
    <dbReference type="NCBI Taxonomy" id="1400861"/>
    <lineage>
        <taxon>Bacteria</taxon>
        <taxon>Pseudomonadati</taxon>
        <taxon>Pseudomonadota</taxon>
        <taxon>Gammaproteobacteria</taxon>
        <taxon>Candidatus Competibacteraceae</taxon>
        <taxon>Candidatus Contendibacter</taxon>
    </lineage>
</organism>
<proteinExistence type="predicted"/>
<dbReference type="PANTHER" id="PTHR44591:SF23">
    <property type="entry name" value="CHEY SUBFAMILY"/>
    <property type="match status" value="1"/>
</dbReference>
<dbReference type="GO" id="GO:0000160">
    <property type="term" value="P:phosphorelay signal transduction system"/>
    <property type="evidence" value="ECO:0007669"/>
    <property type="project" value="InterPro"/>
</dbReference>
<evidence type="ECO:0000259" key="3">
    <source>
        <dbReference type="PROSITE" id="PS50110"/>
    </source>
</evidence>
<feature type="domain" description="Response regulatory" evidence="3">
    <location>
        <begin position="3"/>
        <end position="121"/>
    </location>
</feature>
<dbReference type="SUPFAM" id="SSF52172">
    <property type="entry name" value="CheY-like"/>
    <property type="match status" value="1"/>
</dbReference>
<keyword evidence="5" id="KW-1185">Reference proteome</keyword>
<evidence type="ECO:0000256" key="1">
    <source>
        <dbReference type="ARBA" id="ARBA00022553"/>
    </source>
</evidence>
<dbReference type="InterPro" id="IPR050595">
    <property type="entry name" value="Bact_response_regulator"/>
</dbReference>